<organism evidence="2 3">
    <name type="scientific">Streptosporangium longisporum</name>
    <dbReference type="NCBI Taxonomy" id="46187"/>
    <lineage>
        <taxon>Bacteria</taxon>
        <taxon>Bacillati</taxon>
        <taxon>Actinomycetota</taxon>
        <taxon>Actinomycetes</taxon>
        <taxon>Streptosporangiales</taxon>
        <taxon>Streptosporangiaceae</taxon>
        <taxon>Streptosporangium</taxon>
    </lineage>
</organism>
<feature type="signal peptide" evidence="1">
    <location>
        <begin position="1"/>
        <end position="32"/>
    </location>
</feature>
<feature type="chain" id="PRO_5047202938" evidence="1">
    <location>
        <begin position="33"/>
        <end position="234"/>
    </location>
</feature>
<protein>
    <submittedName>
        <fullName evidence="2">Uncharacterized protein</fullName>
    </submittedName>
</protein>
<sequence length="234" mass="25096">MAGTGRTMNRVAKMAAGALTALVLTGGGAAAAATGTAATAEQHAGAERTGGKLPRNFLLHESQARKPVKHPGEEKWTISDRHERLDLSPCDVGRSTDRGRVSTRTVVYTALEVHQAEQVVIYRSERAARTAMADLRRRIGGCEVDHGDQVVAKGRTEKIKVGDQAVRVIVQNYDRGDAGPAIGGQRGVVVRKGRALVSYTQSREYGGVHASDFRRQLKDARKMAVKVCSLPGVC</sequence>
<evidence type="ECO:0000256" key="1">
    <source>
        <dbReference type="SAM" id="SignalP"/>
    </source>
</evidence>
<evidence type="ECO:0000313" key="2">
    <source>
        <dbReference type="EMBL" id="GAA2988727.1"/>
    </source>
</evidence>
<accession>A0ABN3XR38</accession>
<dbReference type="Proteomes" id="UP001499930">
    <property type="component" value="Unassembled WGS sequence"/>
</dbReference>
<evidence type="ECO:0000313" key="3">
    <source>
        <dbReference type="Proteomes" id="UP001499930"/>
    </source>
</evidence>
<gene>
    <name evidence="2" type="ORF">GCM10017559_05760</name>
</gene>
<dbReference type="EMBL" id="BAAAWD010000003">
    <property type="protein sequence ID" value="GAA2988727.1"/>
    <property type="molecule type" value="Genomic_DNA"/>
</dbReference>
<proteinExistence type="predicted"/>
<keyword evidence="3" id="KW-1185">Reference proteome</keyword>
<reference evidence="2 3" key="1">
    <citation type="journal article" date="2019" name="Int. J. Syst. Evol. Microbiol.">
        <title>The Global Catalogue of Microorganisms (GCM) 10K type strain sequencing project: providing services to taxonomists for standard genome sequencing and annotation.</title>
        <authorList>
            <consortium name="The Broad Institute Genomics Platform"/>
            <consortium name="The Broad Institute Genome Sequencing Center for Infectious Disease"/>
            <person name="Wu L."/>
            <person name="Ma J."/>
        </authorList>
    </citation>
    <scope>NUCLEOTIDE SEQUENCE [LARGE SCALE GENOMIC DNA]</scope>
    <source>
        <strain evidence="2 3">JCM 3106</strain>
    </source>
</reference>
<name>A0ABN3XR38_9ACTN</name>
<keyword evidence="1" id="KW-0732">Signal</keyword>
<comment type="caution">
    <text evidence="2">The sequence shown here is derived from an EMBL/GenBank/DDBJ whole genome shotgun (WGS) entry which is preliminary data.</text>
</comment>